<reference evidence="1" key="2">
    <citation type="submission" date="2025-09" db="UniProtKB">
        <authorList>
            <consortium name="Ensembl"/>
        </authorList>
    </citation>
    <scope>IDENTIFICATION</scope>
</reference>
<dbReference type="InParanoid" id="A0A674JC80"/>
<name>A0A674JC80_9SAUR</name>
<proteinExistence type="predicted"/>
<sequence length="120" mass="13597">MKSTRDFAFAIVLCGRHSDTRNGATNTDHLTTVLNLQFAIYCRLKNIEKKITCLQQLISLHPFNPWNWKLLAEAYMSFLQTLPPSFISEMKLLPIPTLLILCYFSGRAAFSFGIHGTATT</sequence>
<protein>
    <submittedName>
        <fullName evidence="1">Uncharacterized protein</fullName>
    </submittedName>
</protein>
<dbReference type="Ensembl" id="ENSTMTT00000017668.1">
    <property type="protein sequence ID" value="ENSTMTP00000017059.1"/>
    <property type="gene ID" value="ENSTMTG00000012519.1"/>
</dbReference>
<dbReference type="InterPro" id="IPR041404">
    <property type="entry name" value="DUF5588"/>
</dbReference>
<dbReference type="SUPFAM" id="SSF48452">
    <property type="entry name" value="TPR-like"/>
    <property type="match status" value="1"/>
</dbReference>
<evidence type="ECO:0000313" key="1">
    <source>
        <dbReference type="Ensembl" id="ENSTMTP00000017059.1"/>
    </source>
</evidence>
<accession>A0A674JC80</accession>
<dbReference type="Proteomes" id="UP000472274">
    <property type="component" value="Unplaced"/>
</dbReference>
<evidence type="ECO:0000313" key="2">
    <source>
        <dbReference type="Proteomes" id="UP000472274"/>
    </source>
</evidence>
<keyword evidence="2" id="KW-1185">Reference proteome</keyword>
<reference evidence="1" key="1">
    <citation type="submission" date="2025-08" db="UniProtKB">
        <authorList>
            <consortium name="Ensembl"/>
        </authorList>
    </citation>
    <scope>IDENTIFICATION</scope>
</reference>
<dbReference type="PANTHER" id="PTHR31919:SF1">
    <property type="entry name" value="ZINC FINGERS AND HOMEOBOXES PROTEIN 1, ISOFORM 2"/>
    <property type="match status" value="1"/>
</dbReference>
<dbReference type="InterPro" id="IPR011990">
    <property type="entry name" value="TPR-like_helical_dom_sf"/>
</dbReference>
<dbReference type="Pfam" id="PF17826">
    <property type="entry name" value="DUF5588"/>
    <property type="match status" value="1"/>
</dbReference>
<dbReference type="PANTHER" id="PTHR31919">
    <property type="entry name" value="ZINC FINGERS AND HOMEOBOXES PROTEIN 1, ISOFORM 2"/>
    <property type="match status" value="1"/>
</dbReference>
<organism evidence="1 2">
    <name type="scientific">Terrapene triunguis</name>
    <name type="common">Three-toed box turtle</name>
    <dbReference type="NCBI Taxonomy" id="2587831"/>
    <lineage>
        <taxon>Eukaryota</taxon>
        <taxon>Metazoa</taxon>
        <taxon>Chordata</taxon>
        <taxon>Craniata</taxon>
        <taxon>Vertebrata</taxon>
        <taxon>Euteleostomi</taxon>
        <taxon>Archelosauria</taxon>
        <taxon>Testudinata</taxon>
        <taxon>Testudines</taxon>
        <taxon>Cryptodira</taxon>
        <taxon>Durocryptodira</taxon>
        <taxon>Testudinoidea</taxon>
        <taxon>Emydidae</taxon>
        <taxon>Terrapene</taxon>
    </lineage>
</organism>
<dbReference type="AlphaFoldDB" id="A0A674JC80"/>